<protein>
    <submittedName>
        <fullName evidence="1">Uncharacterized protein</fullName>
    </submittedName>
</protein>
<dbReference type="EMBL" id="BMAO01007038">
    <property type="protein sequence ID" value="GFR13174.1"/>
    <property type="molecule type" value="Genomic_DNA"/>
</dbReference>
<name>A0A8X6I0I9_TRICU</name>
<proteinExistence type="predicted"/>
<reference evidence="1" key="1">
    <citation type="submission" date="2020-07" db="EMBL/GenBank/DDBJ databases">
        <title>Multicomponent nature underlies the extraordinary mechanical properties of spider dragline silk.</title>
        <authorList>
            <person name="Kono N."/>
            <person name="Nakamura H."/>
            <person name="Mori M."/>
            <person name="Yoshida Y."/>
            <person name="Ohtoshi R."/>
            <person name="Malay A.D."/>
            <person name="Moran D.A.P."/>
            <person name="Tomita M."/>
            <person name="Numata K."/>
            <person name="Arakawa K."/>
        </authorList>
    </citation>
    <scope>NUCLEOTIDE SEQUENCE</scope>
</reference>
<gene>
    <name evidence="1" type="ORF">TNCT_113421</name>
</gene>
<organism evidence="1 2">
    <name type="scientific">Trichonephila clavata</name>
    <name type="common">Joro spider</name>
    <name type="synonym">Nephila clavata</name>
    <dbReference type="NCBI Taxonomy" id="2740835"/>
    <lineage>
        <taxon>Eukaryota</taxon>
        <taxon>Metazoa</taxon>
        <taxon>Ecdysozoa</taxon>
        <taxon>Arthropoda</taxon>
        <taxon>Chelicerata</taxon>
        <taxon>Arachnida</taxon>
        <taxon>Araneae</taxon>
        <taxon>Araneomorphae</taxon>
        <taxon>Entelegynae</taxon>
        <taxon>Araneoidea</taxon>
        <taxon>Nephilidae</taxon>
        <taxon>Trichonephila</taxon>
    </lineage>
</organism>
<dbReference type="Proteomes" id="UP000887116">
    <property type="component" value="Unassembled WGS sequence"/>
</dbReference>
<accession>A0A8X6I0I9</accession>
<keyword evidence="2" id="KW-1185">Reference proteome</keyword>
<evidence type="ECO:0000313" key="2">
    <source>
        <dbReference type="Proteomes" id="UP000887116"/>
    </source>
</evidence>
<evidence type="ECO:0000313" key="1">
    <source>
        <dbReference type="EMBL" id="GFR13174.1"/>
    </source>
</evidence>
<sequence length="124" mass="14198">MALDLSPVVGFLAFEYNENPLLGISKLTVANLTESITVICGMNCNHAVGLTELEKIPALKELSSYKKRIMHLANMKFQKLLNPYGNWVKMKTISRQGERTFRIASDEPEKYFIVKQLFEECHFI</sequence>
<dbReference type="AlphaFoldDB" id="A0A8X6I0I9"/>
<comment type="caution">
    <text evidence="1">The sequence shown here is derived from an EMBL/GenBank/DDBJ whole genome shotgun (WGS) entry which is preliminary data.</text>
</comment>